<dbReference type="AlphaFoldDB" id="A0AAV8GRW7"/>
<name>A0AAV8GRW7_9POAL</name>
<dbReference type="GO" id="GO:0004523">
    <property type="term" value="F:RNA-DNA hybrid ribonuclease activity"/>
    <property type="evidence" value="ECO:0007669"/>
    <property type="project" value="InterPro"/>
</dbReference>
<keyword evidence="3" id="KW-0695">RNA-directed DNA polymerase</keyword>
<dbReference type="InterPro" id="IPR002156">
    <property type="entry name" value="RNaseH_domain"/>
</dbReference>
<dbReference type="InterPro" id="IPR036397">
    <property type="entry name" value="RNaseH_sf"/>
</dbReference>
<dbReference type="PANTHER" id="PTHR33116">
    <property type="entry name" value="REVERSE TRANSCRIPTASE ZINC-BINDING DOMAIN-CONTAINING PROTEIN-RELATED-RELATED"/>
    <property type="match status" value="1"/>
</dbReference>
<dbReference type="PANTHER" id="PTHR33116:SF70">
    <property type="entry name" value="NON-LTR RETROELEMENT REVERSE TRANSCRIPTASE-LIKE PROTEIN"/>
    <property type="match status" value="1"/>
</dbReference>
<comment type="caution">
    <text evidence="3">The sequence shown here is derived from an EMBL/GenBank/DDBJ whole genome shotgun (WGS) entry which is preliminary data.</text>
</comment>
<dbReference type="GO" id="GO:0003964">
    <property type="term" value="F:RNA-directed DNA polymerase activity"/>
    <property type="evidence" value="ECO:0007669"/>
    <property type="project" value="UniProtKB-KW"/>
</dbReference>
<keyword evidence="3" id="KW-0808">Transferase</keyword>
<keyword evidence="4" id="KW-1185">Reference proteome</keyword>
<feature type="domain" description="RNase H type-1" evidence="1">
    <location>
        <begin position="559"/>
        <end position="679"/>
    </location>
</feature>
<dbReference type="CDD" id="cd06222">
    <property type="entry name" value="RNase_H_like"/>
    <property type="match status" value="1"/>
</dbReference>
<keyword evidence="3" id="KW-0548">Nucleotidyltransferase</keyword>
<dbReference type="EMBL" id="JAMFTS010000001">
    <property type="protein sequence ID" value="KAJ4806341.1"/>
    <property type="molecule type" value="Genomic_DNA"/>
</dbReference>
<dbReference type="Proteomes" id="UP001140206">
    <property type="component" value="Chromosome 1"/>
</dbReference>
<dbReference type="Pfam" id="PF13456">
    <property type="entry name" value="RVT_3"/>
    <property type="match status" value="1"/>
</dbReference>
<dbReference type="Pfam" id="PF13966">
    <property type="entry name" value="zf-RVT"/>
    <property type="match status" value="1"/>
</dbReference>
<dbReference type="GO" id="GO:0003676">
    <property type="term" value="F:nucleic acid binding"/>
    <property type="evidence" value="ECO:0007669"/>
    <property type="project" value="InterPro"/>
</dbReference>
<accession>A0AAV8GRW7</accession>
<feature type="domain" description="Reverse transcriptase zinc-binding" evidence="2">
    <location>
        <begin position="383"/>
        <end position="455"/>
    </location>
</feature>
<sequence>MDILTRMLEHDRILGHIQGLKLAINAPPLTSIMFADDLIIFGQATAQEVMHIQRILHIFCGCSGQQIGHEKSRIWFSRSTPENTRRCIAAMLNAVPGDDSQIYLGVPVVASRPAHFNRLVDKVQGKLNSWSAKLLSQAGKVVLIKSVIEPMVLYGIAGGPLPDSTVQKLNQKIRSFFWGCNGSRRMQLLSWGVITKPKMKGGLGLRDISVINGAAVMKILWRLASKEHEEKLWVRILKAKYLSRRTLWTAAGASGGTKLWKAVIAMRETLKPNLIWQLGRGDKCLVFGEPWFEFWQQYAAQNSQQRKMLVRDLIDGSTNTWRTQDLISCFGFHGALFIACKYPEPPGRTDRSDRLIFKPAHNGKFSFKGAVRLLMGATDSTDQRDTTILKAIWHSQGLIPRVRLFLWKLFHDSIPTQGTYARKLRRDMPPCQLCDNEEESGVHALFKCPSARTFWLASRLGLQSDALPDDPKHLIQFITSTLHQGMFATFANHMWALWKHRCGVVHEERNFNAFSALRIANSYDALSNVVMRHIGHLPCTASQDSGAASSDKEEVQCWVDGSCDDQGEGGWAFVLFDQNTLKLYGAGSGKISSPFHGELNAVLLAVRAVQLEGIQRCVFHSDCQVLCNLLNGKVDVDAIPWQCFFEAQDAVNIFRDDGFTCVFCPRSVNVQAHCIANYARRNRIDIQGFTFPLPCVTGCT</sequence>
<dbReference type="InterPro" id="IPR044730">
    <property type="entry name" value="RNase_H-like_dom_plant"/>
</dbReference>
<evidence type="ECO:0000313" key="3">
    <source>
        <dbReference type="EMBL" id="KAJ4806341.1"/>
    </source>
</evidence>
<protein>
    <submittedName>
        <fullName evidence="3">RNA-directed DNA polymerase (Reverse transcriptase)-related family protein</fullName>
    </submittedName>
</protein>
<dbReference type="InterPro" id="IPR012337">
    <property type="entry name" value="RNaseH-like_sf"/>
</dbReference>
<organism evidence="3 4">
    <name type="scientific">Rhynchospora pubera</name>
    <dbReference type="NCBI Taxonomy" id="906938"/>
    <lineage>
        <taxon>Eukaryota</taxon>
        <taxon>Viridiplantae</taxon>
        <taxon>Streptophyta</taxon>
        <taxon>Embryophyta</taxon>
        <taxon>Tracheophyta</taxon>
        <taxon>Spermatophyta</taxon>
        <taxon>Magnoliopsida</taxon>
        <taxon>Liliopsida</taxon>
        <taxon>Poales</taxon>
        <taxon>Cyperaceae</taxon>
        <taxon>Cyperoideae</taxon>
        <taxon>Rhynchosporeae</taxon>
        <taxon>Rhynchospora</taxon>
    </lineage>
</organism>
<gene>
    <name evidence="3" type="ORF">LUZ62_018907</name>
</gene>
<proteinExistence type="predicted"/>
<reference evidence="3" key="1">
    <citation type="submission" date="2022-08" db="EMBL/GenBank/DDBJ databases">
        <authorList>
            <person name="Marques A."/>
        </authorList>
    </citation>
    <scope>NUCLEOTIDE SEQUENCE</scope>
    <source>
        <strain evidence="3">RhyPub2mFocal</strain>
        <tissue evidence="3">Leaves</tissue>
    </source>
</reference>
<evidence type="ECO:0000259" key="1">
    <source>
        <dbReference type="Pfam" id="PF13456"/>
    </source>
</evidence>
<evidence type="ECO:0000313" key="4">
    <source>
        <dbReference type="Proteomes" id="UP001140206"/>
    </source>
</evidence>
<dbReference type="Gene3D" id="3.30.420.10">
    <property type="entry name" value="Ribonuclease H-like superfamily/Ribonuclease H"/>
    <property type="match status" value="1"/>
</dbReference>
<dbReference type="SUPFAM" id="SSF53098">
    <property type="entry name" value="Ribonuclease H-like"/>
    <property type="match status" value="1"/>
</dbReference>
<dbReference type="InterPro" id="IPR026960">
    <property type="entry name" value="RVT-Znf"/>
</dbReference>
<evidence type="ECO:0000259" key="2">
    <source>
        <dbReference type="Pfam" id="PF13966"/>
    </source>
</evidence>